<sequence>MDSAVDEEENREDKNEQHDWKDIEEDEDDIQNCGEEREVSALAIIVPSQMVREIPKTTIDKETGRIFNHMPFAEKLRILCGSGFCGHDMDFCDWLRPVGNGSGVREYYSDGGLRNMSRGEQA</sequence>
<keyword evidence="3" id="KW-1185">Reference proteome</keyword>
<evidence type="ECO:0000313" key="3">
    <source>
        <dbReference type="Proteomes" id="UP000578531"/>
    </source>
</evidence>
<feature type="compositionally biased region" description="Basic and acidic residues" evidence="1">
    <location>
        <begin position="11"/>
        <end position="21"/>
    </location>
</feature>
<reference evidence="2 3" key="1">
    <citation type="journal article" date="2020" name="Genomics">
        <title>Complete, high-quality genomes from long-read metagenomic sequencing of two wolf lichen thalli reveals enigmatic genome architecture.</title>
        <authorList>
            <person name="McKenzie S.K."/>
            <person name="Walston R.F."/>
            <person name="Allen J.L."/>
        </authorList>
    </citation>
    <scope>NUCLEOTIDE SEQUENCE [LARGE SCALE GENOMIC DNA]</scope>
    <source>
        <strain evidence="2">WasteWater2</strain>
    </source>
</reference>
<organism evidence="2 3">
    <name type="scientific">Letharia columbiana</name>
    <dbReference type="NCBI Taxonomy" id="112416"/>
    <lineage>
        <taxon>Eukaryota</taxon>
        <taxon>Fungi</taxon>
        <taxon>Dikarya</taxon>
        <taxon>Ascomycota</taxon>
        <taxon>Pezizomycotina</taxon>
        <taxon>Lecanoromycetes</taxon>
        <taxon>OSLEUM clade</taxon>
        <taxon>Lecanoromycetidae</taxon>
        <taxon>Lecanorales</taxon>
        <taxon>Lecanorineae</taxon>
        <taxon>Parmeliaceae</taxon>
        <taxon>Letharia</taxon>
    </lineage>
</organism>
<name>A0A8H6G6H5_9LECA</name>
<feature type="region of interest" description="Disordered" evidence="1">
    <location>
        <begin position="1"/>
        <end position="26"/>
    </location>
</feature>
<dbReference type="AlphaFoldDB" id="A0A8H6G6H5"/>
<dbReference type="Proteomes" id="UP000578531">
    <property type="component" value="Unassembled WGS sequence"/>
</dbReference>
<protein>
    <submittedName>
        <fullName evidence="2">Uncharacterized protein</fullName>
    </submittedName>
</protein>
<accession>A0A8H6G6H5</accession>
<dbReference type="EMBL" id="JACCJC010000001">
    <property type="protein sequence ID" value="KAF6241442.1"/>
    <property type="molecule type" value="Genomic_DNA"/>
</dbReference>
<evidence type="ECO:0000256" key="1">
    <source>
        <dbReference type="SAM" id="MobiDB-lite"/>
    </source>
</evidence>
<dbReference type="GeneID" id="59281832"/>
<comment type="caution">
    <text evidence="2">The sequence shown here is derived from an EMBL/GenBank/DDBJ whole genome shotgun (WGS) entry which is preliminary data.</text>
</comment>
<dbReference type="RefSeq" id="XP_037170682.1">
    <property type="nucleotide sequence ID" value="XM_037302103.1"/>
</dbReference>
<feature type="compositionally biased region" description="Acidic residues" evidence="1">
    <location>
        <begin position="1"/>
        <end position="10"/>
    </location>
</feature>
<gene>
    <name evidence="2" type="ORF">HO173_000152</name>
</gene>
<proteinExistence type="predicted"/>
<evidence type="ECO:0000313" key="2">
    <source>
        <dbReference type="EMBL" id="KAF6241442.1"/>
    </source>
</evidence>